<gene>
    <name evidence="1" type="ORF">RB548_22850</name>
</gene>
<dbReference type="RefSeq" id="WP_331375602.1">
    <property type="nucleotide sequence ID" value="NZ_CP133151.1"/>
</dbReference>
<evidence type="ECO:0008006" key="3">
    <source>
        <dbReference type="Google" id="ProtNLM"/>
    </source>
</evidence>
<organism evidence="1 2">
    <name type="scientific">Sinorhizobium chiapasense</name>
    <dbReference type="NCBI Taxonomy" id="501572"/>
    <lineage>
        <taxon>Bacteria</taxon>
        <taxon>Pseudomonadati</taxon>
        <taxon>Pseudomonadota</taxon>
        <taxon>Alphaproteobacteria</taxon>
        <taxon>Hyphomicrobiales</taxon>
        <taxon>Rhizobiaceae</taxon>
        <taxon>Sinorhizobium/Ensifer group</taxon>
        <taxon>Sinorhizobium</taxon>
    </lineage>
</organism>
<evidence type="ECO:0000313" key="1">
    <source>
        <dbReference type="EMBL" id="WVT06555.1"/>
    </source>
</evidence>
<geneLocation type="plasmid" evidence="1 2">
    <name>pSchITTGS70c</name>
</geneLocation>
<name>A0ABZ2BJ70_9HYPH</name>
<sequence length="3266" mass="354792">MEFTLVEAVHDDDLNAGLVLFSLDLSVAETRDRFARHGLIGLKFAAEVALSGVRIAVRSADRPSSYTPEHPFFALYLDWVVTAVAADGTQWSNSSAVGEVQLRLPLTTGFACVRPPTLPDIGIDDLNFRLDLDGIVVTTGWLPPGFPNLAITLPQIGAWFGWLAGINLSAPLPAWNVELPVIPTMPLGVGFRTAGLILENTAAGHRLTATAQTLQLRWKGETVLEYESFQASLSFDGARYVLVVQLIEDHYPADGVSTDPDTLSLPFGALGVDCACWQFRFGLFAETGADGVTHLCPEFIVEIGGLSLTSRWARQPLWQAKAIRLHLRGTGVLTCEATSGDLFEDVAGTAFDPYRLPLSGHGLTEVWSSDNVLPAEDPRIEFVDGSFDRSGLLTILWKQDNDRVLHAILKSIPWIDKQTAEPVAGAMTLVALQFARFNADRQLRLEWRPEGPAPVTGTELAQPPAGSEVCAVVSGEEIVLLIPPAASGGAPAGPIADPDFSVTLPGVSVALAKPQLRSLLFYESAGKWTASLLHGYDETARTVASASFNAMRFLTRGSSESEQDSLPAMPGTGSKPFAAAHLASDGSRWQALAMLSWTDGEMPRVLQAFEGDSTAFAPLYPDNAGAGVGDCSGCPVEAAKPQPVPLPLSPARFSSPGLDAARGWRFDMAVQAANDLFSDKGGTIGPVKIAIDRICRPADVNAFDLHATLNFDVLGNKVEGTTVLRLDLGDMSVRLRDKAAFPIKRRIAAPPSDHLAAFKLEKELRADISEPFELLGTKIYLVRTIPVKGNETLPVPTELPFLQLTLDGGLFLVELNKGTLPGESYRAFVVSEEIGILAFEVCKFRIGSGGLDLSARLLATQIKVGALNEPFLLNDASLEIEGNRMRHLSIGATGKLPELLSSAPIRLAIGLKQEDSKIVLDELVCELADKDKPIVTGGVRFRFEISQLELRYRKTADHKKLFFFEVSGKAQFEPEWAEFDGKMLENLETATIEFNRAPLSDDLIEHVELTVELREPVVFDVFNVFRMEIRSLGFHPRYDFSGIRDEKRMRPALIVGGQCLFADTGDVISAEIDFHKLYIGMPADGAVVPQIEFKDLRVEVQAADGFRLGGSVVSIDEPTRKGFKGDGVITIPGLPELGAAVGFMELRRADDVWVRAWIIAIEASKISYQIPPLPIYLRQIGGGLGVRMFPVIMQGIDEDQPLSKTIERMNANIDAHVTLARQESWFDKVEEPGEPAQWVVALEAALTLGTTQGQGGAYNDTDEQGLRTIVVQLFGAMRSDLTMVTAMRAWLPISVDDYFNDVENMHQRPLVKGFILYSPRQQRLLAYATKGKNVYYGRKGDKLAALFKLILDPMPFEFVALIEPNRVRGEIGWVDRLVFSLNLGLLTVECRGGILFAIEKRMIVHGIYFSARGKLGLRGGAGGGSLGLRLVAEADVKFATRLLVGQHMLLPLPAGIYGQVGISINVVLKIQAWLHIDAKFFSIDIELEFALTIQLLLTLELGLTGSTDLGFKGYAQVGISIFGRTLSARIAVGLNEGAVGNARGLMEPFLSSILEPGKVPPIPGEVSAPTLASARPALLAAIENSRPGAASNAEPFAFSVIEAGSAGGVPRWVIWIMPTPQDGVFYPVPAPGLANYATITGLVGQGATLKVFDQQGDLVNVQNETATIVVDANRRFVSNDAPSGVTLSLRTLLAGSYTAENADPGFPFNIGADLPPLHGVALPEVGAPLVDDRVALGPRHADPDFNIAHPYDKALNDDTPSDDLSPQAQALGNQAFLMQWLQDGVRRLAGDLASVGTPRAPVNVASLAHFGMVVVAEGALPDWATKRDPSIPRPEISFAFDEGFAVEHTLHSCSLQPLVEPDRIRFKNGVKPAFDPIAHFDDDLLALTWDIIWEKPFTQNDVAPGIGIAVRDYLQHYHVEIFDLGSIVEKPLFTCDVKPVSRLTANRSLPPPYSLTVPTAELFPPQLRDAGVIRQLLVVIKPVSQAGDEGEAFTVTAQLRPSLTPLPPEDAEIELCFEEGHLVGVMKWSQPPIPSKPGIANPRDWEIIVRQLPQIPVGHYPKAAAAVGEGEGRMVTDRTCRPGDLIMRVSRQTAQMRFKQAVQTHGPDGRELFELSLPNNGARWFDYTGKPIDGTHDLAAVRDAFQRREPEIGWQLFIRTRAAGPSDDEPDATYSSISAVRLYAHLENRSSPPPKRAAPAADTQKNDKDRIVLGHLEWPPVPVQSPAASPSPDVARLRRPTAVMGSLHVPLPVPDGEESIVDYVKAGDTRRAVTVSWSGFWDATAPLARLAGFRILEAPDETMLNADVARASPGFQPVWTEITRFDATDPELAGQSPASLLDTKNWQAWPPALARTLRSGPSKDDLPSEILKPPLPPALIWPPELERSAFPVRPPATPPELPLADGSQIAGRRLHAALDWFLGELDVAVVEKGWALTAATGKPLSGGASVADWMDGNTEVDDPQGWAALWQLGLSVELSARHAATGKAVDQTSLLDMVKSIFLSLRNGPSHPAWTLIRNHLTLDLPIRAADALLAKSGQRRLTEIALDRLQISLRPIVAGDPSPTLPAPLEDRIKAVDWPWHKWGDKESQALPETEKAKANDRYANWARRFVAASPLGERGDGPIFDANNTTTIAPLAATVETLCADAAGEYRFTREVNQQWAMSRLVRVVVEQRYNRLLAAVTGDTTGATDDWTFESVGGYVGDRVRRLEPPQLIAERLIQQQGDGPFFHEVVFARHAEAALSASNLPSYRQLQYVGTERRYQRSFYDAPWAAKLDLNPRPRLSTPPVDEIDEAWSPAFPQDTEFLRTVPTARFGALAFLTPAEAFLYDTQLDVRARAIACKSAIVRVPMSRKKSSATKAQTDPGLLALRAHGGTWSAALQAIYRRWKDALAPDDPVLPFLTPRDHRISIRFPRYFESLEGDERRRETVAGTVAMLPDGGATLQFSLKRIGMEETFAAVRTGRGAQGGPEPFVLIQTGPDVEVYELGQSYSGDWWDGLQVAFRAGLDPAEVRAPVAEGRPIAPREPCPADAWRPGRLPDEGPLARAVPIALRLATPGDATARLANPFPIALAMARPLTQAEVPLDPAVPAGKEDLAFGIRLLLDPERLAAAVAYGLVSQEAAVLALADAIETAPAVVLRRHSPAIDATLWDEMKDSLAIWILTDAADAIWTPCGPDDPPPGTGDALIVAATTGAADWRPALTGFLAHAGDDGDPERIRNVVELEALTMIAERLAGAALEPLDEPKITAWVQRENKTRELWGEEHG</sequence>
<protein>
    <recommendedName>
        <fullName evidence="3">LysM domain-containing protein</fullName>
    </recommendedName>
</protein>
<keyword evidence="2" id="KW-1185">Reference proteome</keyword>
<dbReference type="Proteomes" id="UP001432360">
    <property type="component" value="Plasmid pSchITTGS70c"/>
</dbReference>
<keyword evidence="1" id="KW-0614">Plasmid</keyword>
<proteinExistence type="predicted"/>
<dbReference type="EMBL" id="CP133151">
    <property type="protein sequence ID" value="WVT06555.1"/>
    <property type="molecule type" value="Genomic_DNA"/>
</dbReference>
<reference evidence="1" key="1">
    <citation type="submission" date="2023-08" db="EMBL/GenBank/DDBJ databases">
        <title>Complete genome sequence of Sinorhizobium chiapanecum ITTG S70 isolated from Acaciella angustissima nodules in Chiapas-Mexico.</title>
        <authorList>
            <person name="Rincon-Rosales R."/>
            <person name="Rogel M.A."/>
            <person name="Rincon-Medina C.I."/>
            <person name="Guerrero G."/>
            <person name="Manzano-Gomez L.A."/>
            <person name="Lopez-Lopez A."/>
            <person name="Rincon Molina F.A."/>
            <person name="Martinez-Romero E."/>
        </authorList>
    </citation>
    <scope>NUCLEOTIDE SEQUENCE</scope>
    <source>
        <strain evidence="1">ITTG S70</strain>
        <plasmid evidence="1">pSchITTGS70c</plasmid>
    </source>
</reference>
<accession>A0ABZ2BJ70</accession>
<evidence type="ECO:0000313" key="2">
    <source>
        <dbReference type="Proteomes" id="UP001432360"/>
    </source>
</evidence>